<feature type="binding site" evidence="3">
    <location>
        <position position="158"/>
    </location>
    <ligand>
        <name>Cu cation</name>
        <dbReference type="ChEBI" id="CHEBI:23378"/>
    </ligand>
</feature>
<dbReference type="InterPro" id="IPR013766">
    <property type="entry name" value="Thioredoxin_domain"/>
</dbReference>
<dbReference type="InterPro" id="IPR003782">
    <property type="entry name" value="SCO1/SenC"/>
</dbReference>
<feature type="transmembrane region" description="Helical" evidence="5">
    <location>
        <begin position="79"/>
        <end position="98"/>
    </location>
</feature>
<comment type="similarity">
    <text evidence="1">Belongs to the SCO1/2 family.</text>
</comment>
<organism evidence="7">
    <name type="scientific">Fibrocapsa japonica</name>
    <dbReference type="NCBI Taxonomy" id="94617"/>
    <lineage>
        <taxon>Eukaryota</taxon>
        <taxon>Sar</taxon>
        <taxon>Stramenopiles</taxon>
        <taxon>Ochrophyta</taxon>
        <taxon>Raphidophyceae</taxon>
        <taxon>Chattonellales</taxon>
        <taxon>Chattonellaceae</taxon>
        <taxon>Fibrocapsa</taxon>
    </lineage>
</organism>
<reference evidence="7" key="1">
    <citation type="submission" date="2021-01" db="EMBL/GenBank/DDBJ databases">
        <authorList>
            <person name="Corre E."/>
            <person name="Pelletier E."/>
            <person name="Niang G."/>
            <person name="Scheremetjew M."/>
            <person name="Finn R."/>
            <person name="Kale V."/>
            <person name="Holt S."/>
            <person name="Cochrane G."/>
            <person name="Meng A."/>
            <person name="Brown T."/>
            <person name="Cohen L."/>
        </authorList>
    </citation>
    <scope>NUCLEOTIDE SEQUENCE</scope>
    <source>
        <strain evidence="7">CCMP1661</strain>
    </source>
</reference>
<dbReference type="PANTHER" id="PTHR12151">
    <property type="entry name" value="ELECTRON TRANSPORT PROTIN SCO1/SENC FAMILY MEMBER"/>
    <property type="match status" value="1"/>
</dbReference>
<keyword evidence="5" id="KW-1133">Transmembrane helix</keyword>
<feature type="binding site" evidence="3">
    <location>
        <position position="247"/>
    </location>
    <ligand>
        <name>Cu cation</name>
        <dbReference type="ChEBI" id="CHEBI:23378"/>
    </ligand>
</feature>
<protein>
    <recommendedName>
        <fullName evidence="6">Thioredoxin domain-containing protein</fullName>
    </recommendedName>
</protein>
<dbReference type="FunFam" id="3.40.30.10:FF:000013">
    <property type="entry name" value="Blast:Protein SCO1 homolog, mitochondrial"/>
    <property type="match status" value="1"/>
</dbReference>
<feature type="domain" description="Thioredoxin" evidence="6">
    <location>
        <begin position="99"/>
        <end position="283"/>
    </location>
</feature>
<feature type="disulfide bond" description="Redox-active" evidence="4">
    <location>
        <begin position="154"/>
        <end position="158"/>
    </location>
</feature>
<dbReference type="EMBL" id="HBHR01002875">
    <property type="protein sequence ID" value="CAD9858751.1"/>
    <property type="molecule type" value="Transcribed_RNA"/>
</dbReference>
<keyword evidence="5" id="KW-0812">Transmembrane</keyword>
<dbReference type="SUPFAM" id="SSF52833">
    <property type="entry name" value="Thioredoxin-like"/>
    <property type="match status" value="1"/>
</dbReference>
<keyword evidence="5" id="KW-0472">Membrane</keyword>
<dbReference type="Gene3D" id="3.40.30.10">
    <property type="entry name" value="Glutaredoxin"/>
    <property type="match status" value="1"/>
</dbReference>
<keyword evidence="2 3" id="KW-0186">Copper</keyword>
<evidence type="ECO:0000313" key="7">
    <source>
        <dbReference type="EMBL" id="CAD9858751.1"/>
    </source>
</evidence>
<evidence type="ECO:0000256" key="3">
    <source>
        <dbReference type="PIRSR" id="PIRSR603782-1"/>
    </source>
</evidence>
<evidence type="ECO:0000256" key="4">
    <source>
        <dbReference type="PIRSR" id="PIRSR603782-2"/>
    </source>
</evidence>
<dbReference type="InterPro" id="IPR036249">
    <property type="entry name" value="Thioredoxin-like_sf"/>
</dbReference>
<dbReference type="PROSITE" id="PS51352">
    <property type="entry name" value="THIOREDOXIN_2"/>
    <property type="match status" value="1"/>
</dbReference>
<dbReference type="GO" id="GO:0046872">
    <property type="term" value="F:metal ion binding"/>
    <property type="evidence" value="ECO:0007669"/>
    <property type="project" value="UniProtKB-KW"/>
</dbReference>
<dbReference type="Pfam" id="PF02630">
    <property type="entry name" value="SCO1-SenC"/>
    <property type="match status" value="1"/>
</dbReference>
<keyword evidence="3" id="KW-0479">Metal-binding</keyword>
<evidence type="ECO:0000256" key="2">
    <source>
        <dbReference type="ARBA" id="ARBA00023008"/>
    </source>
</evidence>
<evidence type="ECO:0000256" key="5">
    <source>
        <dbReference type="SAM" id="Phobius"/>
    </source>
</evidence>
<dbReference type="AlphaFoldDB" id="A0A7S2UVK0"/>
<dbReference type="GO" id="GO:0005739">
    <property type="term" value="C:mitochondrion"/>
    <property type="evidence" value="ECO:0007669"/>
    <property type="project" value="GOC"/>
</dbReference>
<accession>A0A7S2UVK0</accession>
<name>A0A7S2UVK0_9STRA</name>
<evidence type="ECO:0000259" key="6">
    <source>
        <dbReference type="PROSITE" id="PS51352"/>
    </source>
</evidence>
<dbReference type="GO" id="GO:0033617">
    <property type="term" value="P:mitochondrial respiratory chain complex IV assembly"/>
    <property type="evidence" value="ECO:0007669"/>
    <property type="project" value="TreeGrafter"/>
</dbReference>
<gene>
    <name evidence="7" type="ORF">FJAP1339_LOCUS1270</name>
</gene>
<keyword evidence="4" id="KW-1015">Disulfide bond</keyword>
<feature type="binding site" evidence="3">
    <location>
        <position position="154"/>
    </location>
    <ligand>
        <name>Cu cation</name>
        <dbReference type="ChEBI" id="CHEBI:23378"/>
    </ligand>
</feature>
<dbReference type="CDD" id="cd02968">
    <property type="entry name" value="SCO"/>
    <property type="match status" value="1"/>
</dbReference>
<proteinExistence type="inferred from homology"/>
<evidence type="ECO:0000256" key="1">
    <source>
        <dbReference type="ARBA" id="ARBA00010996"/>
    </source>
</evidence>
<sequence length="290" mass="32042">MHKILSSVSLRTASVHMRGNMLHSNMRRFSTSPDFSRGPLGIIGGGNMLSTPAASAAAAAGIKGTKAKASMPGSGRGPVSWASLTLAGFVGLGAWYVYNQEKQRMEEQALAKETIVGQPLIGGPFTLVDADGIPRTDAYFRGQFVLLYFGFTRCPDICPSELVKIGKIADALDNLVEERVTPVFISVDPDRDTIKQIKEYSKDFHPRMHFLTGTKAQVEKVSRAYRVYFSSAEEVDWESGEDYLVDHSIVIYLNGPDGKFLDFFTQSTNVNDCVKRIVKRIQSYKQEKAK</sequence>
<dbReference type="PANTHER" id="PTHR12151:SF5">
    <property type="entry name" value="AT19154P"/>
    <property type="match status" value="1"/>
</dbReference>